<comment type="caution">
    <text evidence="2">The sequence shown here is derived from an EMBL/GenBank/DDBJ whole genome shotgun (WGS) entry which is preliminary data.</text>
</comment>
<feature type="region of interest" description="Disordered" evidence="1">
    <location>
        <begin position="80"/>
        <end position="113"/>
    </location>
</feature>
<evidence type="ECO:0000313" key="3">
    <source>
        <dbReference type="Proteomes" id="UP000294225"/>
    </source>
</evidence>
<sequence>MARFIADQRTFFLVPYTSCCAILGASVSWLHKWRAGDAVAMARWTRRCASRSMCSGASPARRVSTVTLVEAGWSLSVNTVADASPEPAEPPAALPPPTDFEKGAAVQPASGTT</sequence>
<feature type="compositionally biased region" description="Pro residues" evidence="1">
    <location>
        <begin position="87"/>
        <end position="98"/>
    </location>
</feature>
<dbReference type="EMBL" id="SJKC01000003">
    <property type="protein sequence ID" value="TCC36468.1"/>
    <property type="molecule type" value="Genomic_DNA"/>
</dbReference>
<dbReference type="AlphaFoldDB" id="A0A4R0IXZ8"/>
<protein>
    <submittedName>
        <fullName evidence="2">Uncharacterized protein</fullName>
    </submittedName>
</protein>
<evidence type="ECO:0000313" key="2">
    <source>
        <dbReference type="EMBL" id="TCC36468.1"/>
    </source>
</evidence>
<accession>A0A4R0IXZ8</accession>
<proteinExistence type="predicted"/>
<name>A0A4R0IXZ8_9ACTN</name>
<evidence type="ECO:0000256" key="1">
    <source>
        <dbReference type="SAM" id="MobiDB-lite"/>
    </source>
</evidence>
<gene>
    <name evidence="2" type="ORF">E0H92_27960</name>
</gene>
<organism evidence="2 3">
    <name type="scientific">Kribbella speibonae</name>
    <dbReference type="NCBI Taxonomy" id="1572660"/>
    <lineage>
        <taxon>Bacteria</taxon>
        <taxon>Bacillati</taxon>
        <taxon>Actinomycetota</taxon>
        <taxon>Actinomycetes</taxon>
        <taxon>Propionibacteriales</taxon>
        <taxon>Kribbellaceae</taxon>
        <taxon>Kribbella</taxon>
    </lineage>
</organism>
<dbReference type="Proteomes" id="UP000294225">
    <property type="component" value="Unassembled WGS sequence"/>
</dbReference>
<reference evidence="2 3" key="1">
    <citation type="submission" date="2019-02" db="EMBL/GenBank/DDBJ databases">
        <title>Kribbella capetownensis sp. nov. and Kribbella speibonae sp. nov., isolated from soil.</title>
        <authorList>
            <person name="Curtis S.M."/>
            <person name="Norton I."/>
            <person name="Everest G.J."/>
            <person name="Meyers P.R."/>
        </authorList>
    </citation>
    <scope>NUCLEOTIDE SEQUENCE [LARGE SCALE GENOMIC DNA]</scope>
    <source>
        <strain evidence="2 3">YM55</strain>
    </source>
</reference>
<dbReference type="RefSeq" id="WP_131498293.1">
    <property type="nucleotide sequence ID" value="NZ_SJKC01000003.1"/>
</dbReference>